<keyword evidence="2" id="KW-1185">Reference proteome</keyword>
<organism evidence="1 2">
    <name type="scientific">Pandoraea communis</name>
    <dbReference type="NCBI Taxonomy" id="2508297"/>
    <lineage>
        <taxon>Bacteria</taxon>
        <taxon>Pseudomonadati</taxon>
        <taxon>Pseudomonadota</taxon>
        <taxon>Betaproteobacteria</taxon>
        <taxon>Burkholderiales</taxon>
        <taxon>Burkholderiaceae</taxon>
        <taxon>Pandoraea</taxon>
    </lineage>
</organism>
<protein>
    <submittedName>
        <fullName evidence="1">Uncharacterized protein</fullName>
    </submittedName>
</protein>
<reference evidence="1 2" key="1">
    <citation type="submission" date="2019-08" db="EMBL/GenBank/DDBJ databases">
        <authorList>
            <person name="Peeters C."/>
        </authorList>
    </citation>
    <scope>NUCLEOTIDE SEQUENCE [LARGE SCALE GENOMIC DNA]</scope>
    <source>
        <strain evidence="1 2">LMG 31111</strain>
    </source>
</reference>
<accession>A0A5E4YUF8</accession>
<evidence type="ECO:0000313" key="2">
    <source>
        <dbReference type="Proteomes" id="UP000383971"/>
    </source>
</evidence>
<dbReference type="RefSeq" id="WP_174977344.1">
    <property type="nucleotide sequence ID" value="NZ_CABPSE010000024.1"/>
</dbReference>
<gene>
    <name evidence="1" type="ORF">PCO31111_04793</name>
</gene>
<sequence>MAQGITAPFDAALIFRAGIRRGQRGLLAGAVKGRRMHRIQIDAIDTANIDGCHFRPIRHFAKGERFDTAGRTELVTNDVPIEKVFPCLSHTCRLRELGNR</sequence>
<evidence type="ECO:0000313" key="1">
    <source>
        <dbReference type="EMBL" id="VVE52087.1"/>
    </source>
</evidence>
<name>A0A5E4YUF8_9BURK</name>
<dbReference type="AlphaFoldDB" id="A0A5E4YUF8"/>
<proteinExistence type="predicted"/>
<dbReference type="EMBL" id="CABPSE010000024">
    <property type="protein sequence ID" value="VVE52087.1"/>
    <property type="molecule type" value="Genomic_DNA"/>
</dbReference>
<dbReference type="Proteomes" id="UP000383971">
    <property type="component" value="Unassembled WGS sequence"/>
</dbReference>